<feature type="domain" description="Response regulatory" evidence="8">
    <location>
        <begin position="576"/>
        <end position="690"/>
    </location>
</feature>
<dbReference type="InterPro" id="IPR001789">
    <property type="entry name" value="Sig_transdc_resp-reg_receiver"/>
</dbReference>
<dbReference type="Pfam" id="PF02518">
    <property type="entry name" value="HATPase_c"/>
    <property type="match status" value="1"/>
</dbReference>
<dbReference type="GO" id="GO:0000155">
    <property type="term" value="F:phosphorelay sensor kinase activity"/>
    <property type="evidence" value="ECO:0007669"/>
    <property type="project" value="InterPro"/>
</dbReference>
<dbReference type="SMART" id="SM00448">
    <property type="entry name" value="REC"/>
    <property type="match status" value="1"/>
</dbReference>
<evidence type="ECO:0000256" key="5">
    <source>
        <dbReference type="SAM" id="Coils"/>
    </source>
</evidence>
<feature type="coiled-coil region" evidence="5">
    <location>
        <begin position="144"/>
        <end position="185"/>
    </location>
</feature>
<dbReference type="InterPro" id="IPR036890">
    <property type="entry name" value="HATPase_C_sf"/>
</dbReference>
<dbReference type="Gene3D" id="1.10.287.130">
    <property type="match status" value="1"/>
</dbReference>
<evidence type="ECO:0000256" key="6">
    <source>
        <dbReference type="SAM" id="MobiDB-lite"/>
    </source>
</evidence>
<dbReference type="SUPFAM" id="SSF55874">
    <property type="entry name" value="ATPase domain of HSP90 chaperone/DNA topoisomerase II/histidine kinase"/>
    <property type="match status" value="1"/>
</dbReference>
<dbReference type="SUPFAM" id="SSF52172">
    <property type="entry name" value="CheY-like"/>
    <property type="match status" value="1"/>
</dbReference>
<dbReference type="InterPro" id="IPR003594">
    <property type="entry name" value="HATPase_dom"/>
</dbReference>
<dbReference type="SUPFAM" id="SSF47384">
    <property type="entry name" value="Homodimeric domain of signal transducing histidine kinase"/>
    <property type="match status" value="1"/>
</dbReference>
<dbReference type="EC" id="2.7.13.3" evidence="2"/>
<gene>
    <name evidence="10" type="ORF">BDD16_002929</name>
</gene>
<feature type="modified residue" description="4-aspartylphosphate" evidence="4">
    <location>
        <position position="626"/>
    </location>
</feature>
<proteinExistence type="predicted"/>
<sequence>MHPAHTPADPLREQQRHELLQAGLDLLDQGITVFDADLRLVAWNQALLQLLEFPDNLTFVGAPFESFMRYNAERGEYGPGDVETLVAERVRMARTFQPHRTERERPNGQIISVRGEPLPHHGFITLFTDITAQRRYERMIREQNAELERRVAQRTAELQSSNRQLRNAHEANQQITAALRRSEERLRLITDTVPAMIGYFDRDEVYRYVNKGYADWFGHSKDRVLGRSIAEVVSPEVYAAVSPHVRVALQGQRVSYEYATPGLQGRTMHARSELVPEIGPDGEVLGCFVLSVDITQLKDAQAAVVQAQKMEAVVQLTGGLAHDFNNMLAVMIGNLAALRDRHPGDPDMAEFLAPALKAAHSGAELIRRLLTFARQQPLAPQPVDVAELIDDAVHLLRRSLPDAVRVVVVPPEPGTPVHALTDAHQLESALVNLAINARDAMPEGGELRIEAHPVHLGRLAAAAVDVPPGDYVRITVSDTGIGMDAATQARVFEPFFTTKRFGSGSGLGLSMVYGFAKQSGGSVILHSRPSEGTQVSLLLPQSGRPDLGDDHLDGAPALLQPAALPGSAAAQAERPLVLLVEDNDELRRVIRRQLVGMGYPVIEAAHAEEALDLLQTVPDIGLLISDIVMPGRLDGRALSRQARLRHPDMRILLISGYADAMNLPPEDGGPPLLRKPFSSSELGDALEQLDTP</sequence>
<dbReference type="InterPro" id="IPR004358">
    <property type="entry name" value="Sig_transdc_His_kin-like_C"/>
</dbReference>
<keyword evidence="3 4" id="KW-0597">Phosphoprotein</keyword>
<organism evidence="10 11">
    <name type="scientific">Sphaerotilus montanus</name>
    <dbReference type="NCBI Taxonomy" id="522889"/>
    <lineage>
        <taxon>Bacteria</taxon>
        <taxon>Pseudomonadati</taxon>
        <taxon>Pseudomonadota</taxon>
        <taxon>Betaproteobacteria</taxon>
        <taxon>Burkholderiales</taxon>
        <taxon>Sphaerotilaceae</taxon>
        <taxon>Sphaerotilus</taxon>
    </lineage>
</organism>
<dbReference type="Proteomes" id="UP000518288">
    <property type="component" value="Unassembled WGS sequence"/>
</dbReference>
<feature type="region of interest" description="Disordered" evidence="6">
    <location>
        <begin position="665"/>
        <end position="692"/>
    </location>
</feature>
<dbReference type="Gene3D" id="3.40.50.2300">
    <property type="match status" value="1"/>
</dbReference>
<dbReference type="Pfam" id="PF12860">
    <property type="entry name" value="PAS_7"/>
    <property type="match status" value="1"/>
</dbReference>
<dbReference type="PROSITE" id="PS50112">
    <property type="entry name" value="PAS"/>
    <property type="match status" value="1"/>
</dbReference>
<evidence type="ECO:0000259" key="8">
    <source>
        <dbReference type="PROSITE" id="PS50110"/>
    </source>
</evidence>
<dbReference type="InterPro" id="IPR035965">
    <property type="entry name" value="PAS-like_dom_sf"/>
</dbReference>
<feature type="domain" description="Histidine kinase" evidence="7">
    <location>
        <begin position="319"/>
        <end position="543"/>
    </location>
</feature>
<dbReference type="InterPro" id="IPR013656">
    <property type="entry name" value="PAS_4"/>
</dbReference>
<dbReference type="CDD" id="cd14688">
    <property type="entry name" value="bZIP_YAP"/>
    <property type="match status" value="1"/>
</dbReference>
<dbReference type="InterPro" id="IPR000014">
    <property type="entry name" value="PAS"/>
</dbReference>
<dbReference type="InterPro" id="IPR011006">
    <property type="entry name" value="CheY-like_superfamily"/>
</dbReference>
<keyword evidence="5" id="KW-0175">Coiled coil</keyword>
<reference evidence="10 11" key="1">
    <citation type="submission" date="2020-07" db="EMBL/GenBank/DDBJ databases">
        <title>Genomic Encyclopedia of Archaeal and Bacterial Type Strains, Phase II (KMG-II): from individual species to whole genera.</title>
        <authorList>
            <person name="Goeker M."/>
        </authorList>
    </citation>
    <scope>NUCLEOTIDE SEQUENCE [LARGE SCALE GENOMIC DNA]</scope>
    <source>
        <strain evidence="10 11">DSM 21226</strain>
    </source>
</reference>
<evidence type="ECO:0000313" key="10">
    <source>
        <dbReference type="EMBL" id="NYG33943.1"/>
    </source>
</evidence>
<evidence type="ECO:0000256" key="4">
    <source>
        <dbReference type="PROSITE-ProRule" id="PRU00169"/>
    </source>
</evidence>
<dbReference type="SMART" id="SM00387">
    <property type="entry name" value="HATPase_c"/>
    <property type="match status" value="1"/>
</dbReference>
<dbReference type="RefSeq" id="WP_218897823.1">
    <property type="nucleotide sequence ID" value="NZ_JACCFH010000001.1"/>
</dbReference>
<name>A0A7Y9U6E6_9BURK</name>
<feature type="domain" description="PAS" evidence="9">
    <location>
        <begin position="182"/>
        <end position="252"/>
    </location>
</feature>
<comment type="caution">
    <text evidence="10">The sequence shown here is derived from an EMBL/GenBank/DDBJ whole genome shotgun (WGS) entry which is preliminary data.</text>
</comment>
<dbReference type="SMART" id="SM00388">
    <property type="entry name" value="HisKA"/>
    <property type="match status" value="1"/>
</dbReference>
<dbReference type="SUPFAM" id="SSF55785">
    <property type="entry name" value="PYP-like sensor domain (PAS domain)"/>
    <property type="match status" value="2"/>
</dbReference>
<dbReference type="InterPro" id="IPR036097">
    <property type="entry name" value="HisK_dim/P_sf"/>
</dbReference>
<dbReference type="NCBIfam" id="TIGR00229">
    <property type="entry name" value="sensory_box"/>
    <property type="match status" value="1"/>
</dbReference>
<evidence type="ECO:0000256" key="1">
    <source>
        <dbReference type="ARBA" id="ARBA00000085"/>
    </source>
</evidence>
<dbReference type="Pfam" id="PF00512">
    <property type="entry name" value="HisKA"/>
    <property type="match status" value="1"/>
</dbReference>
<protein>
    <recommendedName>
        <fullName evidence="2">histidine kinase</fullName>
        <ecNumber evidence="2">2.7.13.3</ecNumber>
    </recommendedName>
</protein>
<dbReference type="SMART" id="SM00091">
    <property type="entry name" value="PAS"/>
    <property type="match status" value="2"/>
</dbReference>
<evidence type="ECO:0000256" key="3">
    <source>
        <dbReference type="ARBA" id="ARBA00022553"/>
    </source>
</evidence>
<dbReference type="PRINTS" id="PR00344">
    <property type="entry name" value="BCTRLSENSOR"/>
</dbReference>
<accession>A0A7Y9U6E6</accession>
<dbReference type="AlphaFoldDB" id="A0A7Y9U6E6"/>
<evidence type="ECO:0000259" key="7">
    <source>
        <dbReference type="PROSITE" id="PS50109"/>
    </source>
</evidence>
<dbReference type="PANTHER" id="PTHR43065">
    <property type="entry name" value="SENSOR HISTIDINE KINASE"/>
    <property type="match status" value="1"/>
</dbReference>
<comment type="catalytic activity">
    <reaction evidence="1">
        <text>ATP + protein L-histidine = ADP + protein N-phospho-L-histidine.</text>
        <dbReference type="EC" id="2.7.13.3"/>
    </reaction>
</comment>
<evidence type="ECO:0000256" key="2">
    <source>
        <dbReference type="ARBA" id="ARBA00012438"/>
    </source>
</evidence>
<dbReference type="Gene3D" id="3.30.565.10">
    <property type="entry name" value="Histidine kinase-like ATPase, C-terminal domain"/>
    <property type="match status" value="1"/>
</dbReference>
<evidence type="ECO:0000259" key="9">
    <source>
        <dbReference type="PROSITE" id="PS50112"/>
    </source>
</evidence>
<dbReference type="PROSITE" id="PS50109">
    <property type="entry name" value="HIS_KIN"/>
    <property type="match status" value="1"/>
</dbReference>
<dbReference type="Pfam" id="PF08448">
    <property type="entry name" value="PAS_4"/>
    <property type="match status" value="1"/>
</dbReference>
<dbReference type="Pfam" id="PF00072">
    <property type="entry name" value="Response_reg"/>
    <property type="match status" value="1"/>
</dbReference>
<keyword evidence="11" id="KW-1185">Reference proteome</keyword>
<dbReference type="InterPro" id="IPR005467">
    <property type="entry name" value="His_kinase_dom"/>
</dbReference>
<dbReference type="PROSITE" id="PS50110">
    <property type="entry name" value="RESPONSE_REGULATORY"/>
    <property type="match status" value="1"/>
</dbReference>
<dbReference type="Gene3D" id="3.30.450.20">
    <property type="entry name" value="PAS domain"/>
    <property type="match status" value="2"/>
</dbReference>
<dbReference type="PANTHER" id="PTHR43065:SF42">
    <property type="entry name" value="TWO-COMPONENT SENSOR PPRA"/>
    <property type="match status" value="1"/>
</dbReference>
<evidence type="ECO:0000313" key="11">
    <source>
        <dbReference type="Proteomes" id="UP000518288"/>
    </source>
</evidence>
<dbReference type="CDD" id="cd00130">
    <property type="entry name" value="PAS"/>
    <property type="match status" value="1"/>
</dbReference>
<dbReference type="EMBL" id="JACCFH010000001">
    <property type="protein sequence ID" value="NYG33943.1"/>
    <property type="molecule type" value="Genomic_DNA"/>
</dbReference>
<dbReference type="InterPro" id="IPR003661">
    <property type="entry name" value="HisK_dim/P_dom"/>
</dbReference>